<dbReference type="EMBL" id="LSSL01003420">
    <property type="protein sequence ID" value="OLY80504.1"/>
    <property type="molecule type" value="Genomic_DNA"/>
</dbReference>
<sequence length="98" mass="11377">MELQTIPPQAGVEFWKRNEIDGSSTLQNPKNNFDAIENFSSGRVNKLDSEMLDFEIMSILEEPLIDSLKLFNIQNLVRKNIWFETSLLQTPIHSIRKL</sequence>
<protein>
    <submittedName>
        <fullName evidence="1">Uncharacterized protein</fullName>
    </submittedName>
</protein>
<dbReference type="OrthoDB" id="1701437at2759"/>
<reference evidence="1 2" key="1">
    <citation type="journal article" date="2016" name="Mol. Biol. Evol.">
        <title>Genome-Wide Survey of Gut Fungi (Harpellales) Reveals the First Horizontally Transferred Ubiquitin Gene from a Mosquito Host.</title>
        <authorList>
            <person name="Wang Y."/>
            <person name="White M.M."/>
            <person name="Kvist S."/>
            <person name="Moncalvo J.M."/>
        </authorList>
    </citation>
    <scope>NUCLEOTIDE SEQUENCE [LARGE SCALE GENOMIC DNA]</scope>
    <source>
        <strain evidence="1 2">ALG-7-W6</strain>
    </source>
</reference>
<dbReference type="Proteomes" id="UP000187455">
    <property type="component" value="Unassembled WGS sequence"/>
</dbReference>
<gene>
    <name evidence="1" type="ORF">AYI68_g5398</name>
</gene>
<dbReference type="AlphaFoldDB" id="A0A1R0GUC8"/>
<organism evidence="1 2">
    <name type="scientific">Smittium mucronatum</name>
    <dbReference type="NCBI Taxonomy" id="133383"/>
    <lineage>
        <taxon>Eukaryota</taxon>
        <taxon>Fungi</taxon>
        <taxon>Fungi incertae sedis</taxon>
        <taxon>Zoopagomycota</taxon>
        <taxon>Kickxellomycotina</taxon>
        <taxon>Harpellomycetes</taxon>
        <taxon>Harpellales</taxon>
        <taxon>Legeriomycetaceae</taxon>
        <taxon>Smittium</taxon>
    </lineage>
</organism>
<evidence type="ECO:0000313" key="2">
    <source>
        <dbReference type="Proteomes" id="UP000187455"/>
    </source>
</evidence>
<name>A0A1R0GUC8_9FUNG</name>
<comment type="caution">
    <text evidence="1">The sequence shown here is derived from an EMBL/GenBank/DDBJ whole genome shotgun (WGS) entry which is preliminary data.</text>
</comment>
<keyword evidence="2" id="KW-1185">Reference proteome</keyword>
<proteinExistence type="predicted"/>
<accession>A0A1R0GUC8</accession>
<evidence type="ECO:0000313" key="1">
    <source>
        <dbReference type="EMBL" id="OLY80504.1"/>
    </source>
</evidence>